<name>A0A0A2LZU8_9FLAO</name>
<dbReference type="EMBL" id="JRLX01000015">
    <property type="protein sequence ID" value="KGO85907.1"/>
    <property type="molecule type" value="Genomic_DNA"/>
</dbReference>
<keyword evidence="3" id="KW-1185">Reference proteome</keyword>
<dbReference type="GO" id="GO:0008239">
    <property type="term" value="F:dipeptidyl-peptidase activity"/>
    <property type="evidence" value="ECO:0007669"/>
    <property type="project" value="TreeGrafter"/>
</dbReference>
<dbReference type="Gene3D" id="3.40.50.1820">
    <property type="entry name" value="alpha/beta hydrolase"/>
    <property type="match status" value="1"/>
</dbReference>
<dbReference type="GO" id="GO:0006508">
    <property type="term" value="P:proteolysis"/>
    <property type="evidence" value="ECO:0007669"/>
    <property type="project" value="InterPro"/>
</dbReference>
<dbReference type="SUPFAM" id="SSF53474">
    <property type="entry name" value="alpha/beta-Hydrolases"/>
    <property type="match status" value="1"/>
</dbReference>
<dbReference type="Pfam" id="PF00326">
    <property type="entry name" value="Peptidase_S9"/>
    <property type="match status" value="1"/>
</dbReference>
<accession>A0A0A2LZU8</accession>
<gene>
    <name evidence="2" type="ORF">Q765_13835</name>
</gene>
<evidence type="ECO:0000313" key="2">
    <source>
        <dbReference type="EMBL" id="KGO85907.1"/>
    </source>
</evidence>
<dbReference type="InterPro" id="IPR029058">
    <property type="entry name" value="AB_hydrolase_fold"/>
</dbReference>
<feature type="domain" description="Peptidase S9 prolyl oligopeptidase catalytic" evidence="1">
    <location>
        <begin position="678"/>
        <end position="846"/>
    </location>
</feature>
<dbReference type="InterPro" id="IPR001375">
    <property type="entry name" value="Peptidase_S9_cat"/>
</dbReference>
<dbReference type="PANTHER" id="PTHR11731">
    <property type="entry name" value="PROTEASE FAMILY S9B,C DIPEPTIDYL-PEPTIDASE IV-RELATED"/>
    <property type="match status" value="1"/>
</dbReference>
<dbReference type="RefSeq" id="WP_020214384.1">
    <property type="nucleotide sequence ID" value="NZ_JRLX01000015.1"/>
</dbReference>
<comment type="caution">
    <text evidence="2">The sequence shown here is derived from an EMBL/GenBank/DDBJ whole genome shotgun (WGS) entry which is preliminary data.</text>
</comment>
<dbReference type="PANTHER" id="PTHR11731:SF193">
    <property type="entry name" value="DIPEPTIDYL PEPTIDASE 9"/>
    <property type="match status" value="1"/>
</dbReference>
<proteinExistence type="predicted"/>
<organism evidence="2 3">
    <name type="scientific">Flavobacterium rivuli WB 3.3-2 = DSM 21788</name>
    <dbReference type="NCBI Taxonomy" id="1121895"/>
    <lineage>
        <taxon>Bacteria</taxon>
        <taxon>Pseudomonadati</taxon>
        <taxon>Bacteroidota</taxon>
        <taxon>Flavobacteriia</taxon>
        <taxon>Flavobacteriales</taxon>
        <taxon>Flavobacteriaceae</taxon>
        <taxon>Flavobacterium</taxon>
    </lineage>
</organism>
<dbReference type="OrthoDB" id="9812921at2"/>
<dbReference type="Proteomes" id="UP000030152">
    <property type="component" value="Unassembled WGS sequence"/>
</dbReference>
<evidence type="ECO:0000313" key="3">
    <source>
        <dbReference type="Proteomes" id="UP000030152"/>
    </source>
</evidence>
<protein>
    <recommendedName>
        <fullName evidence="1">Peptidase S9 prolyl oligopeptidase catalytic domain-containing protein</fullName>
    </recommendedName>
</protein>
<dbReference type="eggNOG" id="COG1506">
    <property type="taxonomic scope" value="Bacteria"/>
</dbReference>
<dbReference type="SUPFAM" id="SSF82171">
    <property type="entry name" value="DPP6 N-terminal domain-like"/>
    <property type="match status" value="1"/>
</dbReference>
<dbReference type="STRING" id="1121895.GCA_000378485_03217"/>
<evidence type="ECO:0000259" key="1">
    <source>
        <dbReference type="Pfam" id="PF00326"/>
    </source>
</evidence>
<dbReference type="GO" id="GO:0008236">
    <property type="term" value="F:serine-type peptidase activity"/>
    <property type="evidence" value="ECO:0007669"/>
    <property type="project" value="InterPro"/>
</dbReference>
<dbReference type="AlphaFoldDB" id="A0A0A2LZU8"/>
<reference evidence="2 3" key="1">
    <citation type="submission" date="2013-09" db="EMBL/GenBank/DDBJ databases">
        <authorList>
            <person name="Zeng Z."/>
            <person name="Chen C."/>
        </authorList>
    </citation>
    <scope>NUCLEOTIDE SEQUENCE [LARGE SCALE GENOMIC DNA]</scope>
    <source>
        <strain evidence="2 3">WB 3.3-2</strain>
    </source>
</reference>
<sequence>MEKYDKIVTIFFVVLTCSLYGQAQQKRELSQKDYGLWSTVEMQNASEKGEWISYNVLYKGLSDTLFVKNKAATRTYGYPKAYNGKFIHDRWFVCQLPEAVVLVLDLKNGASRLIDNVLQYAVSVNGEYIIYTTNNGITLSNADSTIKWKQPGVKSFSLSPAGTELVHSTPDHVFYTSLKDTAVLKPRRISGSSGCMVTGFAWQANGDSFAFVTKCGNATELSLYKVAQDSLINFNIAASEHPVGTQTDIIGDSSKFRISDDGTTVFFPIKSRENLPVSEDNVQIWNGGTALTYSEEVLYGRTEDIPKIMVWQPATGESMQLTNNEYPSMFLSGDQKCAISYYAWGKVPNFAYYPKTDYYITDLKSLQTKLLLQGQSADPFEITASPAGKYIAYLKDDSWWIYTIDSGRHVNISEIISASIKSRPVLSVGKFVVDLVGWSSGDQKLIINDGFDMWQVNLDNFLAERITKGRKNKRIFRFVNPSDKPEYTTNFDGMIFPQIDLKQEYILRSLDVETKKYGYYIWKGKPLPMVLKDKNLAQLIYSTKNAIRYFVEQDFDAPPTIVAAVPNGKEQVIYRSNRQHDKFHWGCSKVVSYVNSKNIHLQAGLYYPANFDPDKKYPLVVYIYEELSNGIHDYVNPTLQNYIGFNITNLTSRGYFVLCPDISYQLGDVGKSAADCIISATNSVMGIQGINPVKIALFGHSFGGYEAAFTATQTNIFTTIIAGAAITDMASAYLDISDNGAQPNIWRFETQQWRMGKSLYQDQQGYQRNSTIYQAEEINTPLLLFSGEKDGQVDVKQSIELYLALRRLAKPEIMLIYPDEGHVLMDRKNQEDFTIRLEQWLDYFLKNDPVPGWMKNQF</sequence>
<dbReference type="InterPro" id="IPR050278">
    <property type="entry name" value="Serine_Prot_S9B/DPPIV"/>
</dbReference>